<gene>
    <name evidence="1" type="ORF">RPERSI_LOCUS22955</name>
</gene>
<dbReference type="Proteomes" id="UP000789920">
    <property type="component" value="Unassembled WGS sequence"/>
</dbReference>
<name>A0ACA9RTS5_9GLOM</name>
<keyword evidence="2" id="KW-1185">Reference proteome</keyword>
<proteinExistence type="predicted"/>
<protein>
    <submittedName>
        <fullName evidence="1">15190_t:CDS:1</fullName>
    </submittedName>
</protein>
<evidence type="ECO:0000313" key="1">
    <source>
        <dbReference type="EMBL" id="CAG8809859.1"/>
    </source>
</evidence>
<organism evidence="1 2">
    <name type="scientific">Racocetra persica</name>
    <dbReference type="NCBI Taxonomy" id="160502"/>
    <lineage>
        <taxon>Eukaryota</taxon>
        <taxon>Fungi</taxon>
        <taxon>Fungi incertae sedis</taxon>
        <taxon>Mucoromycota</taxon>
        <taxon>Glomeromycotina</taxon>
        <taxon>Glomeromycetes</taxon>
        <taxon>Diversisporales</taxon>
        <taxon>Gigasporaceae</taxon>
        <taxon>Racocetra</taxon>
    </lineage>
</organism>
<dbReference type="EMBL" id="CAJVQC010070616">
    <property type="protein sequence ID" value="CAG8809859.1"/>
    <property type="molecule type" value="Genomic_DNA"/>
</dbReference>
<accession>A0ACA9RTS5</accession>
<sequence length="191" mass="22713">KSDNYEDFMNQNDKWWDNDENDTIMTMTYLTVRSKDELNKKMNKLQPLKTSKFRLSKPDYFMYLAELIASRTNCMSRKVGCVLVKDDYRVIATGYNGTPKDPPSDPSLHENSEFLLIVKTKSRIIPCPIHSKVRNNFPNMIEKLTQIVDPILKKEEYFDRSNYCFFFQPFDRWCHANPYLYVLFGLLQYNQ</sequence>
<evidence type="ECO:0000313" key="2">
    <source>
        <dbReference type="Proteomes" id="UP000789920"/>
    </source>
</evidence>
<reference evidence="1" key="1">
    <citation type="submission" date="2021-06" db="EMBL/GenBank/DDBJ databases">
        <authorList>
            <person name="Kallberg Y."/>
            <person name="Tangrot J."/>
            <person name="Rosling A."/>
        </authorList>
    </citation>
    <scope>NUCLEOTIDE SEQUENCE</scope>
    <source>
        <strain evidence="1">MA461A</strain>
    </source>
</reference>
<feature type="non-terminal residue" evidence="1">
    <location>
        <position position="1"/>
    </location>
</feature>
<comment type="caution">
    <text evidence="1">The sequence shown here is derived from an EMBL/GenBank/DDBJ whole genome shotgun (WGS) entry which is preliminary data.</text>
</comment>